<proteinExistence type="predicted"/>
<evidence type="ECO:0000313" key="1">
    <source>
        <dbReference type="EMBL" id="KQB42603.1"/>
    </source>
</evidence>
<dbReference type="EMBL" id="JRLF01000006">
    <property type="protein sequence ID" value="KQB42603.1"/>
    <property type="molecule type" value="Genomic_DNA"/>
</dbReference>
<dbReference type="STRING" id="362413.RC62_3610"/>
<name>A0A0Q0SE20_9FLAO</name>
<accession>A0A0Q0SE20</accession>
<gene>
    <name evidence="1" type="ORF">RC62_3610</name>
</gene>
<comment type="caution">
    <text evidence="1">The sequence shown here is derived from an EMBL/GenBank/DDBJ whole genome shotgun (WGS) entry which is preliminary data.</text>
</comment>
<reference evidence="1 2" key="1">
    <citation type="submission" date="2014-09" db="EMBL/GenBank/DDBJ databases">
        <title>Genome sequence of Flavobacterium aquidurense RC62.</title>
        <authorList>
            <person name="Kim J.F."/>
            <person name="Kwak M.-J."/>
        </authorList>
    </citation>
    <scope>NUCLEOTIDE SEQUENCE [LARGE SCALE GENOMIC DNA]</scope>
    <source>
        <strain evidence="1 2">RC62</strain>
    </source>
</reference>
<dbReference type="AlphaFoldDB" id="A0A0Q0SE20"/>
<dbReference type="GeneID" id="29643699"/>
<evidence type="ECO:0000313" key="2">
    <source>
        <dbReference type="Proteomes" id="UP000050443"/>
    </source>
</evidence>
<organism evidence="1 2">
    <name type="scientific">Flavobacterium aquidurense</name>
    <dbReference type="NCBI Taxonomy" id="362413"/>
    <lineage>
        <taxon>Bacteria</taxon>
        <taxon>Pseudomonadati</taxon>
        <taxon>Bacteroidota</taxon>
        <taxon>Flavobacteriia</taxon>
        <taxon>Flavobacteriales</taxon>
        <taxon>Flavobacteriaceae</taxon>
        <taxon>Flavobacterium</taxon>
    </lineage>
</organism>
<protein>
    <submittedName>
        <fullName evidence="1">Uncharacterized protein</fullName>
    </submittedName>
</protein>
<dbReference type="Proteomes" id="UP000050443">
    <property type="component" value="Unassembled WGS sequence"/>
</dbReference>
<dbReference type="PATRIC" id="fig|362413.3.peg.3535"/>
<sequence>MQGIDNREHRNLLDVFYKYEQMSVIDKNNVTSEEYSKIQKDMEELAALYNNFKFLLAELKKCAKDYELKKKSTRSILHKRIRLLVNKLQKMNVNV</sequence>